<evidence type="ECO:0000313" key="2">
    <source>
        <dbReference type="Proteomes" id="UP000542125"/>
    </source>
</evidence>
<gene>
    <name evidence="1" type="ORF">FHW18_001988</name>
</gene>
<protein>
    <submittedName>
        <fullName evidence="1">Uncharacterized protein</fullName>
    </submittedName>
</protein>
<dbReference type="Proteomes" id="UP000542125">
    <property type="component" value="Unassembled WGS sequence"/>
</dbReference>
<reference evidence="1 2" key="1">
    <citation type="submission" date="2020-07" db="EMBL/GenBank/DDBJ databases">
        <title>Genomic Encyclopedia of Type Strains, Phase IV (KMG-V): Genome sequencing to study the core and pangenomes of soil and plant-associated prokaryotes.</title>
        <authorList>
            <person name="Whitman W."/>
        </authorList>
    </citation>
    <scope>NUCLEOTIDE SEQUENCE [LARGE SCALE GENOMIC DNA]</scope>
    <source>
        <strain evidence="1 2">SAS40</strain>
    </source>
</reference>
<evidence type="ECO:0000313" key="1">
    <source>
        <dbReference type="EMBL" id="NYE82717.1"/>
    </source>
</evidence>
<dbReference type="EMBL" id="JACBYR010000001">
    <property type="protein sequence ID" value="NYE82717.1"/>
    <property type="molecule type" value="Genomic_DNA"/>
</dbReference>
<dbReference type="AlphaFoldDB" id="A0A7Y9ITE7"/>
<organism evidence="1 2">
    <name type="scientific">Pigmentiphaga litoralis</name>
    <dbReference type="NCBI Taxonomy" id="516702"/>
    <lineage>
        <taxon>Bacteria</taxon>
        <taxon>Pseudomonadati</taxon>
        <taxon>Pseudomonadota</taxon>
        <taxon>Betaproteobacteria</taxon>
        <taxon>Burkholderiales</taxon>
        <taxon>Alcaligenaceae</taxon>
        <taxon>Pigmentiphaga</taxon>
    </lineage>
</organism>
<comment type="caution">
    <text evidence="1">The sequence shown here is derived from an EMBL/GenBank/DDBJ whole genome shotgun (WGS) entry which is preliminary data.</text>
</comment>
<proteinExistence type="predicted"/>
<accession>A0A7Y9ITE7</accession>
<keyword evidence="2" id="KW-1185">Reference proteome</keyword>
<sequence length="32" mass="3443">MKKLQTGMSLMQMLLLIGVVGAVVAVAAHYLR</sequence>
<name>A0A7Y9ITE7_9BURK</name>